<name>A0A0S2TIQ8_KLEPN</name>
<accession>A0A0S2TIQ8</accession>
<reference evidence="1" key="1">
    <citation type="submission" date="2015-11" db="EMBL/GenBank/DDBJ databases">
        <title>Complete nucleotide sequence of pH11, an IncHI2 plasmid conferring multi-antibiotic resistance and multi-heavy metal resistance genes in a clinical Klebsiella pneumoniae isolate.</title>
        <authorList>
            <person name="Zhai Y."/>
            <person name="He Z."/>
            <person name="Kang Y."/>
            <person name="Yu H."/>
            <person name="Wang J."/>
            <person name="Du P."/>
            <person name="Zhang Z."/>
            <person name="Hu S."/>
            <person name="Gao Z."/>
        </authorList>
    </citation>
    <scope>NUCLEOTIDE SEQUENCE [LARGE SCALE GENOMIC DNA]</scope>
    <source>
        <strain evidence="1">H11</strain>
        <plasmid evidence="1">pH11</plasmid>
    </source>
</reference>
<geneLocation type="plasmid" evidence="1">
    <name>pH11</name>
</geneLocation>
<organism evidence="1">
    <name type="scientific">Klebsiella pneumoniae subsp. pneumoniae</name>
    <dbReference type="NCBI Taxonomy" id="72407"/>
    <lineage>
        <taxon>Bacteria</taxon>
        <taxon>Pseudomonadati</taxon>
        <taxon>Pseudomonadota</taxon>
        <taxon>Gammaproteobacteria</taxon>
        <taxon>Enterobacterales</taxon>
        <taxon>Enterobacteriaceae</taxon>
        <taxon>Klebsiella/Raoultella group</taxon>
        <taxon>Klebsiella</taxon>
        <taxon>Klebsiella pneumoniae complex</taxon>
    </lineage>
</organism>
<evidence type="ECO:0000313" key="1">
    <source>
        <dbReference type="EMBL" id="ALP55054.1"/>
    </source>
</evidence>
<keyword evidence="1" id="KW-0614">Plasmid</keyword>
<sequence length="57" mass="6444">MLLLYVKKNQDKLGMSDINALTDGIYESKPGGITPPVERGVNLSQYVYLRSARRFLL</sequence>
<protein>
    <submittedName>
        <fullName evidence="1">Uncharacterized protein</fullName>
    </submittedName>
</protein>
<dbReference type="EMBL" id="CP013215">
    <property type="protein sequence ID" value="ALP55054.1"/>
    <property type="molecule type" value="Genomic_DNA"/>
</dbReference>
<gene>
    <name evidence="1" type="ORF">KPH11_29</name>
</gene>
<dbReference type="AlphaFoldDB" id="A0A0S2TIQ8"/>
<proteinExistence type="predicted"/>